<reference evidence="2" key="1">
    <citation type="journal article" date="2019" name="Int. J. Syst. Evol. Microbiol.">
        <title>The Global Catalogue of Microorganisms (GCM) 10K type strain sequencing project: providing services to taxonomists for standard genome sequencing and annotation.</title>
        <authorList>
            <consortium name="The Broad Institute Genomics Platform"/>
            <consortium name="The Broad Institute Genome Sequencing Center for Infectious Disease"/>
            <person name="Wu L."/>
            <person name="Ma J."/>
        </authorList>
    </citation>
    <scope>NUCLEOTIDE SEQUENCE [LARGE SCALE GENOMIC DNA]</scope>
    <source>
        <strain evidence="2">CGMCC 1.6375</strain>
    </source>
</reference>
<proteinExistence type="predicted"/>
<evidence type="ECO:0000313" key="2">
    <source>
        <dbReference type="Proteomes" id="UP000632339"/>
    </source>
</evidence>
<sequence>MTDVDTDPNNLVGRWRMVKVIDQGKAYTKPDSKNWQHKDVEIEFMEDGNIEGTLSYDTFTGDYKTVEDSIAFNYWSGNKAGDSQWGYLFYHFIRSVNRFTLRKNAIGFKYKELKLIYGDGELIFDRVK</sequence>
<accession>A0ABQ2IDG9</accession>
<evidence type="ECO:0000313" key="1">
    <source>
        <dbReference type="EMBL" id="GGN07864.1"/>
    </source>
</evidence>
<gene>
    <name evidence="1" type="ORF">GCM10010967_49360</name>
</gene>
<evidence type="ECO:0008006" key="3">
    <source>
        <dbReference type="Google" id="ProtNLM"/>
    </source>
</evidence>
<keyword evidence="2" id="KW-1185">Reference proteome</keyword>
<protein>
    <recommendedName>
        <fullName evidence="3">Lipocalin-like domain-containing protein</fullName>
    </recommendedName>
</protein>
<dbReference type="Proteomes" id="UP000632339">
    <property type="component" value="Unassembled WGS sequence"/>
</dbReference>
<comment type="caution">
    <text evidence="1">The sequence shown here is derived from an EMBL/GenBank/DDBJ whole genome shotgun (WGS) entry which is preliminary data.</text>
</comment>
<organism evidence="1 2">
    <name type="scientific">Dyadobacter beijingensis</name>
    <dbReference type="NCBI Taxonomy" id="365489"/>
    <lineage>
        <taxon>Bacteria</taxon>
        <taxon>Pseudomonadati</taxon>
        <taxon>Bacteroidota</taxon>
        <taxon>Cytophagia</taxon>
        <taxon>Cytophagales</taxon>
        <taxon>Spirosomataceae</taxon>
        <taxon>Dyadobacter</taxon>
    </lineage>
</organism>
<dbReference type="EMBL" id="BMLI01000003">
    <property type="protein sequence ID" value="GGN07864.1"/>
    <property type="molecule type" value="Genomic_DNA"/>
</dbReference>
<name>A0ABQ2IDG9_9BACT</name>